<gene>
    <name evidence="1" type="ORF">S01H1_71827</name>
</gene>
<organism evidence="1">
    <name type="scientific">marine sediment metagenome</name>
    <dbReference type="NCBI Taxonomy" id="412755"/>
    <lineage>
        <taxon>unclassified sequences</taxon>
        <taxon>metagenomes</taxon>
        <taxon>ecological metagenomes</taxon>
    </lineage>
</organism>
<evidence type="ECO:0000313" key="1">
    <source>
        <dbReference type="EMBL" id="GAG30300.1"/>
    </source>
</evidence>
<dbReference type="AlphaFoldDB" id="X0WHZ2"/>
<reference evidence="1" key="1">
    <citation type="journal article" date="2014" name="Front. Microbiol.">
        <title>High frequency of phylogenetically diverse reductive dehalogenase-homologous genes in deep subseafloor sedimentary metagenomes.</title>
        <authorList>
            <person name="Kawai M."/>
            <person name="Futagami T."/>
            <person name="Toyoda A."/>
            <person name="Takaki Y."/>
            <person name="Nishi S."/>
            <person name="Hori S."/>
            <person name="Arai W."/>
            <person name="Tsubouchi T."/>
            <person name="Morono Y."/>
            <person name="Uchiyama I."/>
            <person name="Ito T."/>
            <person name="Fujiyama A."/>
            <person name="Inagaki F."/>
            <person name="Takami H."/>
        </authorList>
    </citation>
    <scope>NUCLEOTIDE SEQUENCE</scope>
    <source>
        <strain evidence="1">Expedition CK06-06</strain>
    </source>
</reference>
<dbReference type="EMBL" id="BARS01047859">
    <property type="protein sequence ID" value="GAG30300.1"/>
    <property type="molecule type" value="Genomic_DNA"/>
</dbReference>
<sequence>LLDARIAKLAKDASDAVYKHSRLEQHRIEYSEVEEEAKKILKSSLVDDSWRSKCKGRDLLKAYCGKHGLRYEHFRNSLIARIETPPKALADIMAKILKS</sequence>
<accession>X0WHZ2</accession>
<proteinExistence type="predicted"/>
<protein>
    <submittedName>
        <fullName evidence="1">Uncharacterized protein</fullName>
    </submittedName>
</protein>
<name>X0WHZ2_9ZZZZ</name>
<feature type="non-terminal residue" evidence="1">
    <location>
        <position position="1"/>
    </location>
</feature>
<comment type="caution">
    <text evidence="1">The sequence shown here is derived from an EMBL/GenBank/DDBJ whole genome shotgun (WGS) entry which is preliminary data.</text>
</comment>